<feature type="transmembrane region" description="Helical" evidence="1">
    <location>
        <begin position="185"/>
        <end position="206"/>
    </location>
</feature>
<comment type="caution">
    <text evidence="2">The sequence shown here is derived from an EMBL/GenBank/DDBJ whole genome shotgun (WGS) entry which is preliminary data.</text>
</comment>
<feature type="transmembrane region" description="Helical" evidence="1">
    <location>
        <begin position="476"/>
        <end position="498"/>
    </location>
</feature>
<feature type="transmembrane region" description="Helical" evidence="1">
    <location>
        <begin position="401"/>
        <end position="421"/>
    </location>
</feature>
<keyword evidence="1" id="KW-0472">Membrane</keyword>
<feature type="transmembrane region" description="Helical" evidence="1">
    <location>
        <begin position="148"/>
        <end position="173"/>
    </location>
</feature>
<evidence type="ECO:0000313" key="2">
    <source>
        <dbReference type="EMBL" id="HIV01534.1"/>
    </source>
</evidence>
<gene>
    <name evidence="2" type="ORF">IAA62_03165</name>
</gene>
<protein>
    <submittedName>
        <fullName evidence="2">Uncharacterized protein</fullName>
    </submittedName>
</protein>
<feature type="transmembrane region" description="Helical" evidence="1">
    <location>
        <begin position="504"/>
        <end position="525"/>
    </location>
</feature>
<reference evidence="2" key="2">
    <citation type="journal article" date="2021" name="PeerJ">
        <title>Extensive microbial diversity within the chicken gut microbiome revealed by metagenomics and culture.</title>
        <authorList>
            <person name="Gilroy R."/>
            <person name="Ravi A."/>
            <person name="Getino M."/>
            <person name="Pursley I."/>
            <person name="Horton D.L."/>
            <person name="Alikhan N.F."/>
            <person name="Baker D."/>
            <person name="Gharbi K."/>
            <person name="Hall N."/>
            <person name="Watson M."/>
            <person name="Adriaenssens E.M."/>
            <person name="Foster-Nyarko E."/>
            <person name="Jarju S."/>
            <person name="Secka A."/>
            <person name="Antonio M."/>
            <person name="Oren A."/>
            <person name="Chaudhuri R.R."/>
            <person name="La Ragione R."/>
            <person name="Hildebrand F."/>
            <person name="Pallen M.J."/>
        </authorList>
    </citation>
    <scope>NUCLEOTIDE SEQUENCE</scope>
    <source>
        <strain evidence="2">CHK186-9395</strain>
    </source>
</reference>
<proteinExistence type="predicted"/>
<organism evidence="2 3">
    <name type="scientific">Candidatus Caccopulliclostridium gallistercoris</name>
    <dbReference type="NCBI Taxonomy" id="2840719"/>
    <lineage>
        <taxon>Bacteria</taxon>
        <taxon>Bacillati</taxon>
        <taxon>Bacillota</taxon>
        <taxon>Clostridia</taxon>
        <taxon>Candidatus Caccopulliclostridium</taxon>
    </lineage>
</organism>
<sequence length="534" mass="60061">MVERIKILTAMQLKNRKNRKARTKSSTSISIIIQVAVCLLMTVALYFVLNYLNNLAILPIDTNFFLLMLFITQAISIIACVFGLTNVLYMEKDNTVIFSLPARPAEIFISKLAVFYITEFKKNLFFLIPFFIAFGIALKLSFTFYIFVVFMIVLLPFIPVFMGAIFSLPLMYIKKFLKKVPILKVILSLVIAGLVIWLLVYITSIIPRPLNLVAIYDQFFAFLKNLIISINQYSSLYEVIANIMLGVNIWINLLIFIAVLAGLIGLTIGIAFLYFKIASQSFEHAFKPKKNQQNKPSKNTFLTFVKKEVILNIRNTETFISHLLYVISLPVLLFVVNEVISAIDVNLNGIAIAFAVNLLIGLMFLTATNSISASAITSEGSEFGLIKTAPSDTSKICYAKFSVNFVLSLIGILSTVIVLAITSKFNALSIIILFVTFLLANTAHMFWSLQEDLLHPYLVEYASSGNLRDNKNIGKCVLIGLVISILVAFIGFFCFQGMNTLNMLKLPLIAGLFFALRVYLFQINLKTYFNKIQM</sequence>
<dbReference type="EMBL" id="DVOJ01000012">
    <property type="protein sequence ID" value="HIV01534.1"/>
    <property type="molecule type" value="Genomic_DNA"/>
</dbReference>
<reference evidence="2" key="1">
    <citation type="submission" date="2020-10" db="EMBL/GenBank/DDBJ databases">
        <authorList>
            <person name="Gilroy R."/>
        </authorList>
    </citation>
    <scope>NUCLEOTIDE SEQUENCE</scope>
    <source>
        <strain evidence="2">CHK186-9395</strain>
    </source>
</reference>
<keyword evidence="1" id="KW-1133">Transmembrane helix</keyword>
<name>A0A9D1NF47_9FIRM</name>
<feature type="transmembrane region" description="Helical" evidence="1">
    <location>
        <begin position="323"/>
        <end position="343"/>
    </location>
</feature>
<keyword evidence="1" id="KW-0812">Transmembrane</keyword>
<feature type="transmembrane region" description="Helical" evidence="1">
    <location>
        <begin position="29"/>
        <end position="52"/>
    </location>
</feature>
<feature type="transmembrane region" description="Helical" evidence="1">
    <location>
        <begin position="349"/>
        <end position="367"/>
    </location>
</feature>
<evidence type="ECO:0000256" key="1">
    <source>
        <dbReference type="SAM" id="Phobius"/>
    </source>
</evidence>
<feature type="transmembrane region" description="Helical" evidence="1">
    <location>
        <begin position="124"/>
        <end position="142"/>
    </location>
</feature>
<dbReference type="AlphaFoldDB" id="A0A9D1NF47"/>
<feature type="transmembrane region" description="Helical" evidence="1">
    <location>
        <begin position="64"/>
        <end position="89"/>
    </location>
</feature>
<accession>A0A9D1NF47</accession>
<dbReference type="Proteomes" id="UP000886861">
    <property type="component" value="Unassembled WGS sequence"/>
</dbReference>
<feature type="transmembrane region" description="Helical" evidence="1">
    <location>
        <begin position="249"/>
        <end position="275"/>
    </location>
</feature>
<evidence type="ECO:0000313" key="3">
    <source>
        <dbReference type="Proteomes" id="UP000886861"/>
    </source>
</evidence>
<feature type="transmembrane region" description="Helical" evidence="1">
    <location>
        <begin position="427"/>
        <end position="447"/>
    </location>
</feature>